<dbReference type="PANTHER" id="PTHR47985:SF44">
    <property type="entry name" value="SERINE_THREONINE-PROTEIN KINASE PBS1"/>
    <property type="match status" value="1"/>
</dbReference>
<comment type="caution">
    <text evidence="5">The sequence shown here is derived from an EMBL/GenBank/DDBJ whole genome shotgun (WGS) entry which is preliminary data.</text>
</comment>
<dbReference type="GO" id="GO:0004674">
    <property type="term" value="F:protein serine/threonine kinase activity"/>
    <property type="evidence" value="ECO:0007669"/>
    <property type="project" value="UniProtKB-KW"/>
</dbReference>
<dbReference type="AlphaFoldDB" id="A0A161ZMN7"/>
<sequence length="221" mass="24820">MQDHNLLGDLIRYDNCEEDKEEEIEFVEKNHPNTNYDDDFEISCEEDDLPPEKESLDWNTRMKIAAGAARGKFAKLADPRLQGQYPMRGLYQALAVASMCIQEQAAARPLIGDVVTALSYLANQAYDPSSGPGNGYRLNGDKDEKNIRGSGRFLRNDVGGGSGRKWDLEGSEKDDSPRETARMLNRDLERERAVAEAKMWGENLRDKRRQSAQGSFDANNG</sequence>
<keyword evidence="3" id="KW-0472">Membrane</keyword>
<dbReference type="PANTHER" id="PTHR47985">
    <property type="entry name" value="OS07G0668900 PROTEIN"/>
    <property type="match status" value="1"/>
</dbReference>
<dbReference type="Gramene" id="KZM87510">
    <property type="protein sequence ID" value="KZM87510"/>
    <property type="gene ID" value="DCAR_024644"/>
</dbReference>
<protein>
    <submittedName>
        <fullName evidence="5">Uncharacterized protein</fullName>
    </submittedName>
</protein>
<organism evidence="5">
    <name type="scientific">Daucus carota subsp. sativus</name>
    <name type="common">Carrot</name>
    <dbReference type="NCBI Taxonomy" id="79200"/>
    <lineage>
        <taxon>Eukaryota</taxon>
        <taxon>Viridiplantae</taxon>
        <taxon>Streptophyta</taxon>
        <taxon>Embryophyta</taxon>
        <taxon>Tracheophyta</taxon>
        <taxon>Spermatophyta</taxon>
        <taxon>Magnoliopsida</taxon>
        <taxon>eudicotyledons</taxon>
        <taxon>Gunneridae</taxon>
        <taxon>Pentapetalae</taxon>
        <taxon>asterids</taxon>
        <taxon>campanulids</taxon>
        <taxon>Apiales</taxon>
        <taxon>Apiaceae</taxon>
        <taxon>Apioideae</taxon>
        <taxon>Scandiceae</taxon>
        <taxon>Daucinae</taxon>
        <taxon>Daucus</taxon>
        <taxon>Daucus sect. Daucus</taxon>
    </lineage>
</organism>
<proteinExistence type="predicted"/>
<feature type="region of interest" description="Disordered" evidence="4">
    <location>
        <begin position="124"/>
        <end position="187"/>
    </location>
</feature>
<gene>
    <name evidence="5" type="ORF">DCAR_024644</name>
</gene>
<dbReference type="STRING" id="79200.A0A161ZMN7"/>
<feature type="compositionally biased region" description="Basic and acidic residues" evidence="4">
    <location>
        <begin position="164"/>
        <end position="187"/>
    </location>
</feature>
<dbReference type="OMA" id="EISCEED"/>
<keyword evidence="2" id="KW-0418">Kinase</keyword>
<name>A0A161ZMN7_DAUCS</name>
<evidence type="ECO:0000256" key="3">
    <source>
        <dbReference type="ARBA" id="ARBA00023136"/>
    </source>
</evidence>
<keyword evidence="2" id="KW-0723">Serine/threonine-protein kinase</keyword>
<accession>A0A161ZMN7</accession>
<evidence type="ECO:0000256" key="4">
    <source>
        <dbReference type="SAM" id="MobiDB-lite"/>
    </source>
</evidence>
<reference evidence="5" key="1">
    <citation type="journal article" date="2016" name="Nat. Genet.">
        <title>A high-quality carrot genome assembly provides new insights into carotenoid accumulation and asterid genome evolution.</title>
        <authorList>
            <person name="Iorizzo M."/>
            <person name="Ellison S."/>
            <person name="Senalik D."/>
            <person name="Zeng P."/>
            <person name="Satapoomin P."/>
            <person name="Huang J."/>
            <person name="Bowman M."/>
            <person name="Iovene M."/>
            <person name="Sanseverino W."/>
            <person name="Cavagnaro P."/>
            <person name="Yildiz M."/>
            <person name="Macko-Podgorni A."/>
            <person name="Moranska E."/>
            <person name="Grzebelus E."/>
            <person name="Grzebelus D."/>
            <person name="Ashrafi H."/>
            <person name="Zheng Z."/>
            <person name="Cheng S."/>
            <person name="Spooner D."/>
            <person name="Van Deynze A."/>
            <person name="Simon P."/>
        </authorList>
    </citation>
    <scope>NUCLEOTIDE SEQUENCE [LARGE SCALE GENOMIC DNA]</scope>
    <source>
        <tissue evidence="5">Leaf</tissue>
    </source>
</reference>
<evidence type="ECO:0000256" key="2">
    <source>
        <dbReference type="ARBA" id="ARBA00022527"/>
    </source>
</evidence>
<evidence type="ECO:0000313" key="5">
    <source>
        <dbReference type="EMBL" id="KZM87510.1"/>
    </source>
</evidence>
<keyword evidence="2" id="KW-0808">Transferase</keyword>
<feature type="compositionally biased region" description="Acidic residues" evidence="4">
    <location>
        <begin position="36"/>
        <end position="49"/>
    </location>
</feature>
<comment type="subcellular location">
    <subcellularLocation>
        <location evidence="1">Membrane</location>
    </subcellularLocation>
</comment>
<dbReference type="GO" id="GO:0016020">
    <property type="term" value="C:membrane"/>
    <property type="evidence" value="ECO:0007669"/>
    <property type="project" value="UniProtKB-SubCell"/>
</dbReference>
<feature type="region of interest" description="Disordered" evidence="4">
    <location>
        <begin position="29"/>
        <end position="54"/>
    </location>
</feature>
<dbReference type="EMBL" id="LNRQ01000007">
    <property type="protein sequence ID" value="KZM87510.1"/>
    <property type="molecule type" value="Genomic_DNA"/>
</dbReference>
<evidence type="ECO:0000256" key="1">
    <source>
        <dbReference type="ARBA" id="ARBA00004370"/>
    </source>
</evidence>